<dbReference type="GO" id="GO:0006282">
    <property type="term" value="P:regulation of DNA repair"/>
    <property type="evidence" value="ECO:0007669"/>
    <property type="project" value="UniProtKB-UniRule"/>
</dbReference>
<dbReference type="AlphaFoldDB" id="A0A1V4SVK6"/>
<name>A0A1V4SVK6_9CLOT</name>
<evidence type="ECO:0000313" key="9">
    <source>
        <dbReference type="EMBL" id="OPX48009.1"/>
    </source>
</evidence>
<dbReference type="HAMAP" id="MF_01114">
    <property type="entry name" value="RecX"/>
    <property type="match status" value="1"/>
</dbReference>
<dbReference type="Proteomes" id="UP000191448">
    <property type="component" value="Unassembled WGS sequence"/>
</dbReference>
<evidence type="ECO:0000259" key="7">
    <source>
        <dbReference type="Pfam" id="PF21981"/>
    </source>
</evidence>
<comment type="subcellular location">
    <subcellularLocation>
        <location evidence="1 5">Cytoplasm</location>
    </subcellularLocation>
</comment>
<dbReference type="NCBIfam" id="NF001058">
    <property type="entry name" value="PRK00117.4-1"/>
    <property type="match status" value="1"/>
</dbReference>
<comment type="function">
    <text evidence="5">Modulates RecA activity.</text>
</comment>
<dbReference type="InterPro" id="IPR036388">
    <property type="entry name" value="WH-like_DNA-bd_sf"/>
</dbReference>
<dbReference type="Pfam" id="PF21982">
    <property type="entry name" value="RecX_HTH1"/>
    <property type="match status" value="1"/>
</dbReference>
<protein>
    <recommendedName>
        <fullName evidence="3 5">Regulatory protein RecX</fullName>
    </recommendedName>
</protein>
<evidence type="ECO:0000313" key="10">
    <source>
        <dbReference type="Proteomes" id="UP000191448"/>
    </source>
</evidence>
<evidence type="ECO:0000256" key="1">
    <source>
        <dbReference type="ARBA" id="ARBA00004496"/>
    </source>
</evidence>
<gene>
    <name evidence="5 9" type="primary">recX</name>
    <name evidence="9" type="ORF">CLTHE_15810</name>
</gene>
<comment type="caution">
    <text evidence="9">The sequence shown here is derived from an EMBL/GenBank/DDBJ whole genome shotgun (WGS) entry which is preliminary data.</text>
</comment>
<evidence type="ECO:0000259" key="6">
    <source>
        <dbReference type="Pfam" id="PF02631"/>
    </source>
</evidence>
<dbReference type="PANTHER" id="PTHR33602:SF1">
    <property type="entry name" value="REGULATORY PROTEIN RECX FAMILY PROTEIN"/>
    <property type="match status" value="1"/>
</dbReference>
<proteinExistence type="inferred from homology"/>
<dbReference type="EMBL" id="LTAY01000037">
    <property type="protein sequence ID" value="OPX48009.1"/>
    <property type="molecule type" value="Genomic_DNA"/>
</dbReference>
<accession>A0A1V4SVK6</accession>
<dbReference type="InterPro" id="IPR053926">
    <property type="entry name" value="RecX_HTH_1st"/>
</dbReference>
<dbReference type="GO" id="GO:0005737">
    <property type="term" value="C:cytoplasm"/>
    <property type="evidence" value="ECO:0007669"/>
    <property type="project" value="UniProtKB-SubCell"/>
</dbReference>
<keyword evidence="4 5" id="KW-0963">Cytoplasm</keyword>
<evidence type="ECO:0000259" key="8">
    <source>
        <dbReference type="Pfam" id="PF21982"/>
    </source>
</evidence>
<evidence type="ECO:0000256" key="2">
    <source>
        <dbReference type="ARBA" id="ARBA00009695"/>
    </source>
</evidence>
<comment type="similarity">
    <text evidence="2 5">Belongs to the RecX family.</text>
</comment>
<evidence type="ECO:0000256" key="3">
    <source>
        <dbReference type="ARBA" id="ARBA00018111"/>
    </source>
</evidence>
<reference evidence="9 10" key="1">
    <citation type="submission" date="2016-02" db="EMBL/GenBank/DDBJ databases">
        <title>Genome sequence of Clostridium thermobutyricum DSM 4928.</title>
        <authorList>
            <person name="Poehlein A."/>
            <person name="Daniel R."/>
        </authorList>
    </citation>
    <scope>NUCLEOTIDE SEQUENCE [LARGE SCALE GENOMIC DNA]</scope>
    <source>
        <strain evidence="9 10">DSM 4928</strain>
    </source>
</reference>
<evidence type="ECO:0000256" key="4">
    <source>
        <dbReference type="ARBA" id="ARBA00022490"/>
    </source>
</evidence>
<dbReference type="InterPro" id="IPR053924">
    <property type="entry name" value="RecX_HTH_2nd"/>
</dbReference>
<dbReference type="RefSeq" id="WP_080022760.1">
    <property type="nucleotide sequence ID" value="NZ_LTAY01000037.1"/>
</dbReference>
<feature type="domain" description="RecX third three-helical" evidence="7">
    <location>
        <begin position="154"/>
        <end position="201"/>
    </location>
</feature>
<organism evidence="9 10">
    <name type="scientific">Clostridium thermobutyricum DSM 4928</name>
    <dbReference type="NCBI Taxonomy" id="1121339"/>
    <lineage>
        <taxon>Bacteria</taxon>
        <taxon>Bacillati</taxon>
        <taxon>Bacillota</taxon>
        <taxon>Clostridia</taxon>
        <taxon>Eubacteriales</taxon>
        <taxon>Clostridiaceae</taxon>
        <taxon>Clostridium</taxon>
    </lineage>
</organism>
<sequence length="211" mass="25422">MGKITKLEEGKRNKNRVNVYIDNNFSFAMDLELIYKMGLKVNSEINEDEIREIAVKEGFSKCKESAIRTIERSYKTEKELRDKLHEKEFLDEQIDYAIDFLIKYNFLDDVKYARMYVKDKLFNQGKNKIRFSLERKGISRDIIEEIFQEFDNGEELERGLYLCEKKYNLLKKRETDKYKLKDKLFRYLVGRGYDFSTSKEIINKILNDNEY</sequence>
<dbReference type="Gene3D" id="1.10.10.10">
    <property type="entry name" value="Winged helix-like DNA-binding domain superfamily/Winged helix DNA-binding domain"/>
    <property type="match status" value="3"/>
</dbReference>
<dbReference type="Pfam" id="PF21981">
    <property type="entry name" value="RecX_HTH3"/>
    <property type="match status" value="1"/>
</dbReference>
<dbReference type="Pfam" id="PF02631">
    <property type="entry name" value="RecX_HTH2"/>
    <property type="match status" value="1"/>
</dbReference>
<feature type="domain" description="RecX first three-helical" evidence="8">
    <location>
        <begin position="62"/>
        <end position="101"/>
    </location>
</feature>
<evidence type="ECO:0000256" key="5">
    <source>
        <dbReference type="HAMAP-Rule" id="MF_01114"/>
    </source>
</evidence>
<dbReference type="InterPro" id="IPR053925">
    <property type="entry name" value="RecX_HTH_3rd"/>
</dbReference>
<dbReference type="PANTHER" id="PTHR33602">
    <property type="entry name" value="REGULATORY PROTEIN RECX FAMILY PROTEIN"/>
    <property type="match status" value="1"/>
</dbReference>
<feature type="domain" description="RecX second three-helical" evidence="6">
    <location>
        <begin position="108"/>
        <end position="145"/>
    </location>
</feature>
<dbReference type="OrthoDB" id="5421057at2"/>
<dbReference type="InterPro" id="IPR003783">
    <property type="entry name" value="Regulatory_RecX"/>
</dbReference>